<protein>
    <submittedName>
        <fullName evidence="2">Unannotated protein</fullName>
    </submittedName>
</protein>
<dbReference type="PANTHER" id="PTHR40400:SF1">
    <property type="entry name" value="SLR1512 PROTEIN"/>
    <property type="match status" value="1"/>
</dbReference>
<dbReference type="EMBL" id="CAEZUX010000053">
    <property type="protein sequence ID" value="CAB4614091.1"/>
    <property type="molecule type" value="Genomic_DNA"/>
</dbReference>
<keyword evidence="1" id="KW-1133">Transmembrane helix</keyword>
<reference evidence="2" key="1">
    <citation type="submission" date="2020-05" db="EMBL/GenBank/DDBJ databases">
        <authorList>
            <person name="Chiriac C."/>
            <person name="Salcher M."/>
            <person name="Ghai R."/>
            <person name="Kavagutti S V."/>
        </authorList>
    </citation>
    <scope>NUCLEOTIDE SEQUENCE</scope>
</reference>
<evidence type="ECO:0000313" key="2">
    <source>
        <dbReference type="EMBL" id="CAB4614091.1"/>
    </source>
</evidence>
<feature type="transmembrane region" description="Helical" evidence="1">
    <location>
        <begin position="80"/>
        <end position="102"/>
    </location>
</feature>
<dbReference type="Pfam" id="PF05982">
    <property type="entry name" value="Sbt_1"/>
    <property type="match status" value="1"/>
</dbReference>
<keyword evidence="1" id="KW-0472">Membrane</keyword>
<accession>A0A6J6HJS7</accession>
<proteinExistence type="predicted"/>
<name>A0A6J6HJS7_9ZZZZ</name>
<dbReference type="PANTHER" id="PTHR40400">
    <property type="entry name" value="SLR1512 PROTEIN"/>
    <property type="match status" value="1"/>
</dbReference>
<organism evidence="2">
    <name type="scientific">freshwater metagenome</name>
    <dbReference type="NCBI Taxonomy" id="449393"/>
    <lineage>
        <taxon>unclassified sequences</taxon>
        <taxon>metagenomes</taxon>
        <taxon>ecological metagenomes</taxon>
    </lineage>
</organism>
<gene>
    <name evidence="2" type="ORF">UFOPK1874_00613</name>
</gene>
<dbReference type="InterPro" id="IPR010293">
    <property type="entry name" value="Sbt_1"/>
</dbReference>
<keyword evidence="1" id="KW-0812">Transmembrane</keyword>
<evidence type="ECO:0000256" key="1">
    <source>
        <dbReference type="SAM" id="Phobius"/>
    </source>
</evidence>
<feature type="transmembrane region" description="Helical" evidence="1">
    <location>
        <begin position="300"/>
        <end position="324"/>
    </location>
</feature>
<feature type="transmembrane region" description="Helical" evidence="1">
    <location>
        <begin position="241"/>
        <end position="264"/>
    </location>
</feature>
<feature type="transmembrane region" description="Helical" evidence="1">
    <location>
        <begin position="21"/>
        <end position="38"/>
    </location>
</feature>
<feature type="transmembrane region" description="Helical" evidence="1">
    <location>
        <begin position="183"/>
        <end position="201"/>
    </location>
</feature>
<feature type="transmembrane region" description="Helical" evidence="1">
    <location>
        <begin position="207"/>
        <end position="229"/>
    </location>
</feature>
<dbReference type="AlphaFoldDB" id="A0A6J6HJS7"/>
<feature type="transmembrane region" description="Helical" evidence="1">
    <location>
        <begin position="270"/>
        <end position="293"/>
    </location>
</feature>
<feature type="transmembrane region" description="Helical" evidence="1">
    <location>
        <begin position="114"/>
        <end position="132"/>
    </location>
</feature>
<sequence length="329" mass="33786">MTLISCIVGHMNSLDLAIENLTSPPVLAFVLGALAVILRSDLRLPDAIHTWISTYLLLAIGLKGGHSLKGTDLSSLASPTLLTLAFGVAIPVAVFFVTTKCLRVSAVDGGSIAAHYGSVSVVTFTAAIVFAAEADFITEPFMTSLVAILEIPGIVVALVLASMKSDGVNWRTAAHEVLTGRSVLLLVGGLIIGAVSSAKSYGRVEPFFVGMFSGLLTLFLLDMGATVATRFKSFGRIPLRLVVFALIAPLVIGTLGVIAAHGIGLSIGGAAVFGIMVASASYIAAPAAVRIALPQADSGLSLGLALGVTFPFNLILGIPLAFMLSDALG</sequence>
<feature type="transmembrane region" description="Helical" evidence="1">
    <location>
        <begin position="144"/>
        <end position="163"/>
    </location>
</feature>